<accession>A0AAW6TVG9</accession>
<organism evidence="3 4">
    <name type="scientific">Anaerobaca lacustris</name>
    <dbReference type="NCBI Taxonomy" id="3044600"/>
    <lineage>
        <taxon>Bacteria</taxon>
        <taxon>Pseudomonadati</taxon>
        <taxon>Planctomycetota</taxon>
        <taxon>Phycisphaerae</taxon>
        <taxon>Sedimentisphaerales</taxon>
        <taxon>Anaerobacaceae</taxon>
        <taxon>Anaerobaca</taxon>
    </lineage>
</organism>
<dbReference type="CDD" id="cd06091">
    <property type="entry name" value="KOW_NusG"/>
    <property type="match status" value="1"/>
</dbReference>
<keyword evidence="1" id="KW-0804">Transcription</keyword>
<dbReference type="Pfam" id="PF02357">
    <property type="entry name" value="NusG"/>
    <property type="match status" value="1"/>
</dbReference>
<dbReference type="Gene3D" id="3.30.70.940">
    <property type="entry name" value="NusG, N-terminal domain"/>
    <property type="match status" value="1"/>
</dbReference>
<dbReference type="EMBL" id="JASCXX010000001">
    <property type="protein sequence ID" value="MDI6447504.1"/>
    <property type="molecule type" value="Genomic_DNA"/>
</dbReference>
<dbReference type="CDD" id="cd09895">
    <property type="entry name" value="NGN_SP_UpxY"/>
    <property type="match status" value="1"/>
</dbReference>
<name>A0AAW6TVG9_9BACT</name>
<dbReference type="InterPro" id="IPR008991">
    <property type="entry name" value="Translation_prot_SH3-like_sf"/>
</dbReference>
<evidence type="ECO:0000259" key="2">
    <source>
        <dbReference type="Pfam" id="PF02357"/>
    </source>
</evidence>
<proteinExistence type="predicted"/>
<dbReference type="Proteomes" id="UP001431776">
    <property type="component" value="Unassembled WGS sequence"/>
</dbReference>
<sequence length="190" mass="21538">MLKIHENPPVLWPPAESIRTFEGLWWVVHTKSRNEKVLAHDLMAKNISYFLPMTLKVSRRSHRTFKSLLPLFTGYVFFCGNENDRVELLKTNRVVHLLEVPDQDGLLSELGRIERAISAGAPLVPHKYIEKGQWCRVIAGPLLGLEGIVVQSRGDTRLVLQIDMLGQAASVEIDIDMIEPVEERRAQPPA</sequence>
<dbReference type="GO" id="GO:0006354">
    <property type="term" value="P:DNA-templated transcription elongation"/>
    <property type="evidence" value="ECO:0007669"/>
    <property type="project" value="InterPro"/>
</dbReference>
<comment type="caution">
    <text evidence="3">The sequence shown here is derived from an EMBL/GenBank/DDBJ whole genome shotgun (WGS) entry which is preliminary data.</text>
</comment>
<gene>
    <name evidence="3" type="ORF">QJ522_00490</name>
</gene>
<dbReference type="SUPFAM" id="SSF50104">
    <property type="entry name" value="Translation proteins SH3-like domain"/>
    <property type="match status" value="1"/>
</dbReference>
<evidence type="ECO:0000313" key="3">
    <source>
        <dbReference type="EMBL" id="MDI6447504.1"/>
    </source>
</evidence>
<dbReference type="InterPro" id="IPR006645">
    <property type="entry name" value="NGN-like_dom"/>
</dbReference>
<feature type="domain" description="NusG-like N-terminal" evidence="2">
    <location>
        <begin position="25"/>
        <end position="98"/>
    </location>
</feature>
<dbReference type="AlphaFoldDB" id="A0AAW6TVG9"/>
<reference evidence="3" key="1">
    <citation type="submission" date="2023-05" db="EMBL/GenBank/DDBJ databases">
        <title>Anaerotaeda fermentans gen. nov., sp. nov., a novel anaerobic planctomycete of the new family within the order Sedimentisphaerales isolated from Taman Peninsula, Russia.</title>
        <authorList>
            <person name="Khomyakova M.A."/>
            <person name="Merkel A.Y."/>
            <person name="Slobodkin A.I."/>
        </authorList>
    </citation>
    <scope>NUCLEOTIDE SEQUENCE</scope>
    <source>
        <strain evidence="3">M17dextr</strain>
    </source>
</reference>
<dbReference type="RefSeq" id="WP_349242915.1">
    <property type="nucleotide sequence ID" value="NZ_JASCXX010000001.1"/>
</dbReference>
<protein>
    <submittedName>
        <fullName evidence="3">Transcription termination/antitermination NusG family protein</fullName>
    </submittedName>
</protein>
<dbReference type="SUPFAM" id="SSF82679">
    <property type="entry name" value="N-utilization substance G protein NusG, N-terminal domain"/>
    <property type="match status" value="1"/>
</dbReference>
<dbReference type="InterPro" id="IPR036735">
    <property type="entry name" value="NGN_dom_sf"/>
</dbReference>
<keyword evidence="4" id="KW-1185">Reference proteome</keyword>
<evidence type="ECO:0000313" key="4">
    <source>
        <dbReference type="Proteomes" id="UP001431776"/>
    </source>
</evidence>
<evidence type="ECO:0000256" key="1">
    <source>
        <dbReference type="ARBA" id="ARBA00023163"/>
    </source>
</evidence>